<dbReference type="CDD" id="cd00298">
    <property type="entry name" value="ACD_sHsps_p23-like"/>
    <property type="match status" value="1"/>
</dbReference>
<keyword evidence="6" id="KW-0472">Membrane</keyword>
<dbReference type="PANTHER" id="PTHR43670:SF118">
    <property type="entry name" value="HSP20_ALPHA CRYSTALLIN FAMILY PROTEIN"/>
    <property type="match status" value="1"/>
</dbReference>
<keyword evidence="3" id="KW-0611">Plant defense</keyword>
<dbReference type="Gene3D" id="2.60.40.790">
    <property type="match status" value="1"/>
</dbReference>
<proteinExistence type="inferred from homology"/>
<protein>
    <recommendedName>
        <fullName evidence="7">SHSP domain-containing protein</fullName>
    </recommendedName>
</protein>
<dbReference type="SUPFAM" id="SSF49764">
    <property type="entry name" value="HSP20-like chaperones"/>
    <property type="match status" value="1"/>
</dbReference>
<gene>
    <name evidence="8" type="ORF">L1049_009068</name>
</gene>
<keyword evidence="9" id="KW-1185">Reference proteome</keyword>
<dbReference type="PANTHER" id="PTHR43670">
    <property type="entry name" value="HEAT SHOCK PROTEIN 26"/>
    <property type="match status" value="1"/>
</dbReference>
<comment type="caution">
    <text evidence="8">The sequence shown here is derived from an EMBL/GenBank/DDBJ whole genome shotgun (WGS) entry which is preliminary data.</text>
</comment>
<dbReference type="EMBL" id="JBBPBK010000002">
    <property type="protein sequence ID" value="KAK9290889.1"/>
    <property type="molecule type" value="Genomic_DNA"/>
</dbReference>
<evidence type="ECO:0000313" key="9">
    <source>
        <dbReference type="Proteomes" id="UP001415857"/>
    </source>
</evidence>
<dbReference type="GO" id="GO:0005886">
    <property type="term" value="C:plasma membrane"/>
    <property type="evidence" value="ECO:0007669"/>
    <property type="project" value="UniProtKB-SubCell"/>
</dbReference>
<comment type="subcellular location">
    <subcellularLocation>
        <location evidence="1">Cell membrane</location>
        <topology evidence="1">Single-pass membrane protein</topology>
    </subcellularLocation>
</comment>
<keyword evidence="6" id="KW-0812">Transmembrane</keyword>
<evidence type="ECO:0000313" key="8">
    <source>
        <dbReference type="EMBL" id="KAK9290889.1"/>
    </source>
</evidence>
<dbReference type="InterPro" id="IPR008978">
    <property type="entry name" value="HSP20-like_chaperone"/>
</dbReference>
<reference evidence="8 9" key="1">
    <citation type="journal article" date="2024" name="Plant J.">
        <title>Genome sequences and population genomics reveal climatic adaptation and genomic divergence between two closely related sweetgum species.</title>
        <authorList>
            <person name="Xu W.Q."/>
            <person name="Ren C.Q."/>
            <person name="Zhang X.Y."/>
            <person name="Comes H.P."/>
            <person name="Liu X.H."/>
            <person name="Li Y.G."/>
            <person name="Kettle C.J."/>
            <person name="Jalonen R."/>
            <person name="Gaisberger H."/>
            <person name="Ma Y.Z."/>
            <person name="Qiu Y.X."/>
        </authorList>
    </citation>
    <scope>NUCLEOTIDE SEQUENCE [LARGE SCALE GENOMIC DNA]</scope>
    <source>
        <strain evidence="8">Hangzhou</strain>
    </source>
</reference>
<feature type="transmembrane region" description="Helical" evidence="6">
    <location>
        <begin position="159"/>
        <end position="179"/>
    </location>
</feature>
<keyword evidence="2" id="KW-1003">Cell membrane</keyword>
<feature type="domain" description="SHSP" evidence="7">
    <location>
        <begin position="10"/>
        <end position="117"/>
    </location>
</feature>
<dbReference type="AlphaFoldDB" id="A0AAP0X2P3"/>
<evidence type="ECO:0000256" key="4">
    <source>
        <dbReference type="PROSITE-ProRule" id="PRU00285"/>
    </source>
</evidence>
<dbReference type="Proteomes" id="UP001415857">
    <property type="component" value="Unassembled WGS sequence"/>
</dbReference>
<evidence type="ECO:0000256" key="5">
    <source>
        <dbReference type="RuleBase" id="RU003616"/>
    </source>
</evidence>
<evidence type="ECO:0000256" key="6">
    <source>
        <dbReference type="SAM" id="Phobius"/>
    </source>
</evidence>
<dbReference type="InterPro" id="IPR002068">
    <property type="entry name" value="A-crystallin/Hsp20_dom"/>
</dbReference>
<organism evidence="8 9">
    <name type="scientific">Liquidambar formosana</name>
    <name type="common">Formosan gum</name>
    <dbReference type="NCBI Taxonomy" id="63359"/>
    <lineage>
        <taxon>Eukaryota</taxon>
        <taxon>Viridiplantae</taxon>
        <taxon>Streptophyta</taxon>
        <taxon>Embryophyta</taxon>
        <taxon>Tracheophyta</taxon>
        <taxon>Spermatophyta</taxon>
        <taxon>Magnoliopsida</taxon>
        <taxon>eudicotyledons</taxon>
        <taxon>Gunneridae</taxon>
        <taxon>Pentapetalae</taxon>
        <taxon>Saxifragales</taxon>
        <taxon>Altingiaceae</taxon>
        <taxon>Liquidambar</taxon>
    </lineage>
</organism>
<dbReference type="Pfam" id="PF00011">
    <property type="entry name" value="HSP20"/>
    <property type="match status" value="1"/>
</dbReference>
<dbReference type="GO" id="GO:0034605">
    <property type="term" value="P:cellular response to heat"/>
    <property type="evidence" value="ECO:0007669"/>
    <property type="project" value="TreeGrafter"/>
</dbReference>
<evidence type="ECO:0000259" key="7">
    <source>
        <dbReference type="PROSITE" id="PS01031"/>
    </source>
</evidence>
<dbReference type="PROSITE" id="PS01031">
    <property type="entry name" value="SHSP"/>
    <property type="match status" value="1"/>
</dbReference>
<name>A0AAP0X2P3_LIQFO</name>
<sequence length="183" mass="20728">MATKASDTVTRFYVDVEPICIWEREEECDTLVLHIQDFEKDQIKVHINDAGILTISGERPMDDTKNTKWSRFRKQIRISKTCKENEIRAKYVGGAVRIIMPKKITSAAKQDHPTLVPEQYDEDEEEPKLETTKLDNAANERTTIGPTDFVSMLKINRKAAVNVAMAVAVAAALGAYVTYKYMS</sequence>
<evidence type="ECO:0000256" key="3">
    <source>
        <dbReference type="ARBA" id="ARBA00022821"/>
    </source>
</evidence>
<accession>A0AAP0X2P3</accession>
<dbReference type="GO" id="GO:0006952">
    <property type="term" value="P:defense response"/>
    <property type="evidence" value="ECO:0007669"/>
    <property type="project" value="UniProtKB-KW"/>
</dbReference>
<comment type="similarity">
    <text evidence="4 5">Belongs to the small heat shock protein (HSP20) family.</text>
</comment>
<evidence type="ECO:0000256" key="2">
    <source>
        <dbReference type="ARBA" id="ARBA00022475"/>
    </source>
</evidence>
<evidence type="ECO:0000256" key="1">
    <source>
        <dbReference type="ARBA" id="ARBA00004162"/>
    </source>
</evidence>
<keyword evidence="6" id="KW-1133">Transmembrane helix</keyword>